<proteinExistence type="predicted"/>
<sequence length="470" mass="48307">MHAALDTQPALHGSYGTGVSAAAVSEHTGASTNRASTVRWEGVEGSMRNTHASQAAGGGQVPVFPSIIVSREDRGEGSGSTSPLHTPASSHTPPSSPCPRGSCDSCHHQPQHHHHHRHSSHCHSSSSGLHAWGTHACTCGYGSSAFGSRRVSGSCGCGSSALSSRRVSGSSSGSGSGTSGGGDISGSGGPAAEGEAPVPLAQTYPTPASSASPPNTARASIHPSSFPLWTPALPPPAVSSARSPHACMQGPDHVLAHSWSCGRVLVCEQATPPAPPPCQHGTKQHRTAFGLCKCATTAQGGCESAATAQSGCECVRAAQGGCECTRTAQGDNCECGAPPALPPQHMTHHPSTPTSGCPFPSPHPPHHLLHALHGSHLQGSTLSPPSTPHMLLSTSIPESEQQLTGGGTSAPLHAARLESLLACPAGPSAASQPSSWQPIPHTQQQYHQLHQNPLGSYHHHHHHHRWPRKW</sequence>
<feature type="region of interest" description="Disordered" evidence="1">
    <location>
        <begin position="72"/>
        <end position="125"/>
    </location>
</feature>
<feature type="region of interest" description="Disordered" evidence="1">
    <location>
        <begin position="162"/>
        <end position="223"/>
    </location>
</feature>
<organism evidence="2">
    <name type="scientific">Dunaliella tertiolecta</name>
    <name type="common">Green alga</name>
    <dbReference type="NCBI Taxonomy" id="3047"/>
    <lineage>
        <taxon>Eukaryota</taxon>
        <taxon>Viridiplantae</taxon>
        <taxon>Chlorophyta</taxon>
        <taxon>core chlorophytes</taxon>
        <taxon>Chlorophyceae</taxon>
        <taxon>CS clade</taxon>
        <taxon>Chlamydomonadales</taxon>
        <taxon>Dunaliellaceae</taxon>
        <taxon>Dunaliella</taxon>
    </lineage>
</organism>
<feature type="compositionally biased region" description="Polar residues" evidence="1">
    <location>
        <begin position="392"/>
        <end position="403"/>
    </location>
</feature>
<feature type="compositionally biased region" description="Gly residues" evidence="1">
    <location>
        <begin position="172"/>
        <end position="191"/>
    </location>
</feature>
<feature type="compositionally biased region" description="Low complexity" evidence="1">
    <location>
        <begin position="162"/>
        <end position="171"/>
    </location>
</feature>
<evidence type="ECO:0000313" key="2">
    <source>
        <dbReference type="EMBL" id="CAE0501610.1"/>
    </source>
</evidence>
<accession>A0A7S3R4L1</accession>
<dbReference type="EMBL" id="HBIP01027587">
    <property type="protein sequence ID" value="CAE0501610.1"/>
    <property type="molecule type" value="Transcribed_RNA"/>
</dbReference>
<evidence type="ECO:0000256" key="1">
    <source>
        <dbReference type="SAM" id="MobiDB-lite"/>
    </source>
</evidence>
<protein>
    <submittedName>
        <fullName evidence="2">Uncharacterized protein</fullName>
    </submittedName>
</protein>
<feature type="compositionally biased region" description="Low complexity" evidence="1">
    <location>
        <begin position="80"/>
        <end position="104"/>
    </location>
</feature>
<feature type="region of interest" description="Disordered" evidence="1">
    <location>
        <begin position="376"/>
        <end position="410"/>
    </location>
</feature>
<name>A0A7S3R4L1_DUNTE</name>
<feature type="compositionally biased region" description="Basic residues" evidence="1">
    <location>
        <begin position="109"/>
        <end position="121"/>
    </location>
</feature>
<gene>
    <name evidence="2" type="ORF">DTER00134_LOCUS16683</name>
</gene>
<reference evidence="2" key="1">
    <citation type="submission" date="2021-01" db="EMBL/GenBank/DDBJ databases">
        <authorList>
            <person name="Corre E."/>
            <person name="Pelletier E."/>
            <person name="Niang G."/>
            <person name="Scheremetjew M."/>
            <person name="Finn R."/>
            <person name="Kale V."/>
            <person name="Holt S."/>
            <person name="Cochrane G."/>
            <person name="Meng A."/>
            <person name="Brown T."/>
            <person name="Cohen L."/>
        </authorList>
    </citation>
    <scope>NUCLEOTIDE SEQUENCE</scope>
    <source>
        <strain evidence="2">CCMP1320</strain>
    </source>
</reference>
<dbReference type="AlphaFoldDB" id="A0A7S3R4L1"/>
<feature type="compositionally biased region" description="Low complexity" evidence="1">
    <location>
        <begin position="205"/>
        <end position="220"/>
    </location>
</feature>